<dbReference type="AlphaFoldDB" id="L8JA21"/>
<proteinExistence type="predicted"/>
<evidence type="ECO:0000313" key="2">
    <source>
        <dbReference type="EMBL" id="ELR65651.1"/>
    </source>
</evidence>
<reference evidence="2 3" key="1">
    <citation type="submission" date="2012-12" db="EMBL/GenBank/DDBJ databases">
        <title>Genome Assembly of Photobacterium sp. AK15.</title>
        <authorList>
            <person name="Khatri I."/>
            <person name="Vaidya B."/>
            <person name="Srinivas T.N.R."/>
            <person name="Subramanian S."/>
            <person name="Pinnaka A."/>
        </authorList>
    </citation>
    <scope>NUCLEOTIDE SEQUENCE [LARGE SCALE GENOMIC DNA]</scope>
    <source>
        <strain evidence="2 3">AK15</strain>
    </source>
</reference>
<sequence length="62" mass="7283">MKAEFEDLYFFSSGKATDIVCRDPVSHDEVRWQLHMASDDARELAKMIESAEEEFEILMRDL</sequence>
<name>L8JA21_9GAMM</name>
<keyword evidence="1" id="KW-0175">Coiled coil</keyword>
<gene>
    <name evidence="2" type="ORF">C942_00734</name>
</gene>
<feature type="coiled-coil region" evidence="1">
    <location>
        <begin position="34"/>
        <end position="61"/>
    </location>
</feature>
<accession>L8JA21</accession>
<keyword evidence="3" id="KW-1185">Reference proteome</keyword>
<protein>
    <submittedName>
        <fullName evidence="2">Uncharacterized protein</fullName>
    </submittedName>
</protein>
<dbReference type="EMBL" id="AMZO01000016">
    <property type="protein sequence ID" value="ELR65651.1"/>
    <property type="molecule type" value="Genomic_DNA"/>
</dbReference>
<dbReference type="PATRIC" id="fig|1056511.3.peg.2223"/>
<evidence type="ECO:0000313" key="3">
    <source>
        <dbReference type="Proteomes" id="UP000011134"/>
    </source>
</evidence>
<evidence type="ECO:0000256" key="1">
    <source>
        <dbReference type="SAM" id="Coils"/>
    </source>
</evidence>
<comment type="caution">
    <text evidence="2">The sequence shown here is derived from an EMBL/GenBank/DDBJ whole genome shotgun (WGS) entry which is preliminary data.</text>
</comment>
<organism evidence="2 3">
    <name type="scientific">Photobacterium marinum</name>
    <dbReference type="NCBI Taxonomy" id="1056511"/>
    <lineage>
        <taxon>Bacteria</taxon>
        <taxon>Pseudomonadati</taxon>
        <taxon>Pseudomonadota</taxon>
        <taxon>Gammaproteobacteria</taxon>
        <taxon>Vibrionales</taxon>
        <taxon>Vibrionaceae</taxon>
        <taxon>Photobacterium</taxon>
    </lineage>
</organism>
<dbReference type="Proteomes" id="UP000011134">
    <property type="component" value="Unassembled WGS sequence"/>
</dbReference>